<dbReference type="AlphaFoldDB" id="A0A076LQY6"/>
<evidence type="ECO:0000313" key="3">
    <source>
        <dbReference type="Proteomes" id="UP000028681"/>
    </source>
</evidence>
<protein>
    <submittedName>
        <fullName evidence="2">Uncharacterized protein</fullName>
    </submittedName>
</protein>
<gene>
    <name evidence="2" type="ORF">ETEE_2648</name>
</gene>
<feature type="region of interest" description="Disordered" evidence="1">
    <location>
        <begin position="1"/>
        <end position="23"/>
    </location>
</feature>
<evidence type="ECO:0000256" key="1">
    <source>
        <dbReference type="SAM" id="MobiDB-lite"/>
    </source>
</evidence>
<accession>A0A076LQY6</accession>
<proteinExistence type="predicted"/>
<name>A0A076LQY6_9GAMM</name>
<dbReference type="EMBL" id="CP006664">
    <property type="protein sequence ID" value="AIJ09082.1"/>
    <property type="molecule type" value="Genomic_DNA"/>
</dbReference>
<dbReference type="Proteomes" id="UP000028681">
    <property type="component" value="Chromosome"/>
</dbReference>
<sequence>MKYLGQRLEKRRPKRSPVAASPQCHYRGGGVYISITITAHSNTRQKI</sequence>
<dbReference type="HOGENOM" id="CLU_3167479_0_0_6"/>
<organism evidence="2 3">
    <name type="scientific">Edwardsiella anguillarum ET080813</name>
    <dbReference type="NCBI Taxonomy" id="667120"/>
    <lineage>
        <taxon>Bacteria</taxon>
        <taxon>Pseudomonadati</taxon>
        <taxon>Pseudomonadota</taxon>
        <taxon>Gammaproteobacteria</taxon>
        <taxon>Enterobacterales</taxon>
        <taxon>Hafniaceae</taxon>
        <taxon>Edwardsiella</taxon>
    </lineage>
</organism>
<dbReference type="KEGG" id="ete:ETEE_2648"/>
<evidence type="ECO:0000313" key="2">
    <source>
        <dbReference type="EMBL" id="AIJ09082.1"/>
    </source>
</evidence>
<reference evidence="2 3" key="1">
    <citation type="journal article" date="2012" name="PLoS ONE">
        <title>Edwardsiella comparative phylogenomics reveal the new intra/inter-species taxonomic relationships, virulence evolution and niche adaptation mechanisms.</title>
        <authorList>
            <person name="Yang M."/>
            <person name="Lv Y."/>
            <person name="Xiao J."/>
            <person name="Wu H."/>
            <person name="Zheng H."/>
            <person name="Liu Q."/>
            <person name="Zhang Y."/>
            <person name="Wang Q."/>
        </authorList>
    </citation>
    <scope>NUCLEOTIDE SEQUENCE [LARGE SCALE GENOMIC DNA]</scope>
    <source>
        <strain evidence="3">080813</strain>
    </source>
</reference>